<proteinExistence type="predicted"/>
<dbReference type="HOGENOM" id="CLU_090088_0_0_1"/>
<dbReference type="AlphaFoldDB" id="J4UKH3"/>
<feature type="region of interest" description="Disordered" evidence="1">
    <location>
        <begin position="270"/>
        <end position="302"/>
    </location>
</feature>
<reference evidence="2 3" key="1">
    <citation type="journal article" date="2012" name="Eukaryot. Cell">
        <title>Draft genome sequence of CBS 2479, the standard type strain of Trichosporon asahii.</title>
        <authorList>
            <person name="Yang R.Y."/>
            <person name="Li H.T."/>
            <person name="Zhu H."/>
            <person name="Zhou G.P."/>
            <person name="Wang M."/>
            <person name="Wang L."/>
        </authorList>
    </citation>
    <scope>NUCLEOTIDE SEQUENCE [LARGE SCALE GENOMIC DNA]</scope>
    <source>
        <strain evidence="3">ATCC 90039 / CBS 2479 / JCM 2466 / KCTC 7840 / NCYC 2677 / UAMH 7654</strain>
    </source>
</reference>
<evidence type="ECO:0000313" key="3">
    <source>
        <dbReference type="Proteomes" id="UP000002748"/>
    </source>
</evidence>
<dbReference type="OrthoDB" id="2574774at2759"/>
<dbReference type="VEuPathDB" id="FungiDB:A1Q1_04586"/>
<evidence type="ECO:0008006" key="4">
    <source>
        <dbReference type="Google" id="ProtNLM"/>
    </source>
</evidence>
<evidence type="ECO:0000313" key="2">
    <source>
        <dbReference type="EMBL" id="EJT52375.1"/>
    </source>
</evidence>
<dbReference type="EMBL" id="ALBS01000027">
    <property type="protein sequence ID" value="EJT52375.1"/>
    <property type="molecule type" value="Genomic_DNA"/>
</dbReference>
<protein>
    <recommendedName>
        <fullName evidence="4">BTB domain-containing protein</fullName>
    </recommendedName>
</protein>
<name>J4UKH3_TRIAS</name>
<gene>
    <name evidence="2" type="ORF">A1Q1_04586</name>
</gene>
<sequence>MHADRADVRIGAPEGAAVRNLHHHLCVSLLLFGRCIVHPLIMSQSSTKAASAHEDGPIEVKDDSKWTEGDFSLISSDGWRLKIWSYHLISASSVLRDAHNCATPGSSMEITFTDTELETREVLDLFLRFATEPDAPNGKSNLPAYINLVSFLRKYDCPRVLGTLSLSLKRELLEGSWPLVDTFVLGSILDCPELCAAAIDRHAELNHLDTSSEFDVSHIPAPVLDHLPREHIVALSEAIPVREYSCPNCTHMDHETLDDAPETFRASLRRLERERKVAEEKKRPNNDEQTDEAPHSRKQKTN</sequence>
<dbReference type="GeneID" id="25988099"/>
<comment type="caution">
    <text evidence="2">The sequence shown here is derived from an EMBL/GenBank/DDBJ whole genome shotgun (WGS) entry which is preliminary data.</text>
</comment>
<accession>J4UKH3</accession>
<feature type="compositionally biased region" description="Basic and acidic residues" evidence="1">
    <location>
        <begin position="270"/>
        <end position="286"/>
    </location>
</feature>
<dbReference type="KEGG" id="tasa:A1Q1_04586"/>
<dbReference type="RefSeq" id="XP_014183494.1">
    <property type="nucleotide sequence ID" value="XM_014328019.1"/>
</dbReference>
<dbReference type="Proteomes" id="UP000002748">
    <property type="component" value="Unassembled WGS sequence"/>
</dbReference>
<evidence type="ECO:0000256" key="1">
    <source>
        <dbReference type="SAM" id="MobiDB-lite"/>
    </source>
</evidence>
<organism evidence="2 3">
    <name type="scientific">Trichosporon asahii var. asahii (strain ATCC 90039 / CBS 2479 / JCM 2466 / KCTC 7840 / NBRC 103889/ NCYC 2677 / UAMH 7654)</name>
    <name type="common">Yeast</name>
    <dbReference type="NCBI Taxonomy" id="1186058"/>
    <lineage>
        <taxon>Eukaryota</taxon>
        <taxon>Fungi</taxon>
        <taxon>Dikarya</taxon>
        <taxon>Basidiomycota</taxon>
        <taxon>Agaricomycotina</taxon>
        <taxon>Tremellomycetes</taxon>
        <taxon>Trichosporonales</taxon>
        <taxon>Trichosporonaceae</taxon>
        <taxon>Trichosporon</taxon>
    </lineage>
</organism>